<dbReference type="Pfam" id="PF01927">
    <property type="entry name" value="Mut7-C"/>
    <property type="match status" value="1"/>
</dbReference>
<sequence>MVIRRALIVDAMLGSLARKLRIYGFDTVYDKDSEDSSMLVAAKTESRTLVTCDKELHKLAVQRNLQSILLNKGLEVEKMVEVIRGLDLKPLRICPEESRCPLCNGDLIGVSNLIAPSSIPQSIRQHHQRFYICRLCGKSYWEGSHWEKISSFSADVEERLSLE</sequence>
<accession>B3T559</accession>
<protein>
    <recommendedName>
        <fullName evidence="1">Mut7-C RNAse domain-containing protein</fullName>
    </recommendedName>
</protein>
<dbReference type="PANTHER" id="PTHR39081:SF1">
    <property type="entry name" value="MUT7-C RNASE DOMAIN-CONTAINING PROTEIN"/>
    <property type="match status" value="1"/>
</dbReference>
<dbReference type="AlphaFoldDB" id="B3T559"/>
<gene>
    <name evidence="2" type="ORF">ALOHA_HF4000ANIW141A21ctg1g2</name>
</gene>
<proteinExistence type="predicted"/>
<dbReference type="InterPro" id="IPR002782">
    <property type="entry name" value="Mut7-C_RNAse_dom"/>
</dbReference>
<reference evidence="2" key="1">
    <citation type="journal article" date="2008" name="ISME J.">
        <title>Genomic patterns of recombination, clonal divergence and environment in marine microbial populations.</title>
        <authorList>
            <person name="Konstantinidis K.T."/>
            <person name="Delong E.F."/>
        </authorList>
    </citation>
    <scope>NUCLEOTIDE SEQUENCE</scope>
</reference>
<feature type="domain" description="Mut7-C RNAse" evidence="1">
    <location>
        <begin position="7"/>
        <end position="151"/>
    </location>
</feature>
<dbReference type="PANTHER" id="PTHR39081">
    <property type="entry name" value="MUT7-C DOMAIN-CONTAINING PROTEIN"/>
    <property type="match status" value="1"/>
</dbReference>
<name>B3T559_9ZZZZ</name>
<evidence type="ECO:0000313" key="2">
    <source>
        <dbReference type="EMBL" id="ABZ07718.1"/>
    </source>
</evidence>
<evidence type="ECO:0000259" key="1">
    <source>
        <dbReference type="Pfam" id="PF01927"/>
    </source>
</evidence>
<organism evidence="2">
    <name type="scientific">uncultured marine microorganism HF4000_ANIW141A21</name>
    <dbReference type="NCBI Taxonomy" id="455535"/>
    <lineage>
        <taxon>unclassified sequences</taxon>
        <taxon>environmental samples</taxon>
    </lineage>
</organism>
<dbReference type="EMBL" id="EU016608">
    <property type="protein sequence ID" value="ABZ07718.1"/>
    <property type="molecule type" value="Genomic_DNA"/>
</dbReference>